<organism evidence="2">
    <name type="scientific">Cacopsylla melanoneura</name>
    <dbReference type="NCBI Taxonomy" id="428564"/>
    <lineage>
        <taxon>Eukaryota</taxon>
        <taxon>Metazoa</taxon>
        <taxon>Ecdysozoa</taxon>
        <taxon>Arthropoda</taxon>
        <taxon>Hexapoda</taxon>
        <taxon>Insecta</taxon>
        <taxon>Pterygota</taxon>
        <taxon>Neoptera</taxon>
        <taxon>Paraneoptera</taxon>
        <taxon>Hemiptera</taxon>
        <taxon>Sternorrhyncha</taxon>
        <taxon>Psylloidea</taxon>
        <taxon>Psyllidae</taxon>
        <taxon>Psyllinae</taxon>
        <taxon>Cacopsylla</taxon>
    </lineage>
</organism>
<sequence>MLGEIFFHLRVVLKIRERKSVFLHFPVCLVRAFCDLFYTFYHLGIYILENSFWLTFYLTLIFVNFSQENCSMKLKFTVINCSSKYSLNLPLNSFCDKLPAIPHEIFNGFYVNKIC</sequence>
<keyword evidence="1" id="KW-0472">Membrane</keyword>
<accession>A0A8D8VYN2</accession>
<proteinExistence type="predicted"/>
<feature type="transmembrane region" description="Helical" evidence="1">
    <location>
        <begin position="21"/>
        <end position="41"/>
    </location>
</feature>
<dbReference type="EMBL" id="HBUF01102698">
    <property type="protein sequence ID" value="CAG6638450.1"/>
    <property type="molecule type" value="Transcribed_RNA"/>
</dbReference>
<reference evidence="2" key="1">
    <citation type="submission" date="2021-05" db="EMBL/GenBank/DDBJ databases">
        <authorList>
            <person name="Alioto T."/>
            <person name="Alioto T."/>
            <person name="Gomez Garrido J."/>
        </authorList>
    </citation>
    <scope>NUCLEOTIDE SEQUENCE</scope>
</reference>
<protein>
    <submittedName>
        <fullName evidence="2">Uncharacterized protein</fullName>
    </submittedName>
</protein>
<feature type="transmembrane region" description="Helical" evidence="1">
    <location>
        <begin position="47"/>
        <end position="65"/>
    </location>
</feature>
<keyword evidence="1" id="KW-1133">Transmembrane helix</keyword>
<dbReference type="EMBL" id="HBUF01102697">
    <property type="protein sequence ID" value="CAG6638449.1"/>
    <property type="molecule type" value="Transcribed_RNA"/>
</dbReference>
<evidence type="ECO:0000256" key="1">
    <source>
        <dbReference type="SAM" id="Phobius"/>
    </source>
</evidence>
<dbReference type="AlphaFoldDB" id="A0A8D8VYN2"/>
<evidence type="ECO:0000313" key="2">
    <source>
        <dbReference type="EMBL" id="CAG6638450.1"/>
    </source>
</evidence>
<name>A0A8D8VYN2_9HEMI</name>
<keyword evidence="1" id="KW-0812">Transmembrane</keyword>